<keyword evidence="3" id="KW-1185">Reference proteome</keyword>
<comment type="caution">
    <text evidence="2">The sequence shown here is derived from an EMBL/GenBank/DDBJ whole genome shotgun (WGS) entry which is preliminary data.</text>
</comment>
<evidence type="ECO:0000259" key="1">
    <source>
        <dbReference type="Pfam" id="PF18731"/>
    </source>
</evidence>
<protein>
    <submittedName>
        <fullName evidence="2">Swt1 family HEPN domain-containing protein</fullName>
    </submittedName>
</protein>
<dbReference type="EMBL" id="JBHUEM010000001">
    <property type="protein sequence ID" value="MFD1734992.1"/>
    <property type="molecule type" value="Genomic_DNA"/>
</dbReference>
<accession>A0ABW4LIT4</accession>
<proteinExistence type="predicted"/>
<dbReference type="Proteomes" id="UP001597214">
    <property type="component" value="Unassembled WGS sequence"/>
</dbReference>
<dbReference type="InterPro" id="IPR041650">
    <property type="entry name" value="HEPN_Swt1"/>
</dbReference>
<sequence length="129" mass="15495">MENTEVQFMMFSYKKLYVKETSLRRIIKEKMHEEYGPNWQHIAPMKHHRRFIKPIDVINLHELLNYFNVFPPLFKVFNKRQKILLSQLPAIRNKIAHCHFLNSSAEALLHEIYSFVTLLNNKVSLEINT</sequence>
<name>A0ABW4LIT4_9BACI</name>
<dbReference type="Pfam" id="PF18731">
    <property type="entry name" value="HEPN_Swt1"/>
    <property type="match status" value="1"/>
</dbReference>
<organism evidence="2 3">
    <name type="scientific">Bacillus salitolerans</name>
    <dbReference type="NCBI Taxonomy" id="1437434"/>
    <lineage>
        <taxon>Bacteria</taxon>
        <taxon>Bacillati</taxon>
        <taxon>Bacillota</taxon>
        <taxon>Bacilli</taxon>
        <taxon>Bacillales</taxon>
        <taxon>Bacillaceae</taxon>
        <taxon>Bacillus</taxon>
    </lineage>
</organism>
<evidence type="ECO:0000313" key="3">
    <source>
        <dbReference type="Proteomes" id="UP001597214"/>
    </source>
</evidence>
<dbReference type="RefSeq" id="WP_377926074.1">
    <property type="nucleotide sequence ID" value="NZ_JBHUEM010000001.1"/>
</dbReference>
<evidence type="ECO:0000313" key="2">
    <source>
        <dbReference type="EMBL" id="MFD1734992.1"/>
    </source>
</evidence>
<feature type="domain" description="Swt1-like HEPN" evidence="1">
    <location>
        <begin position="16"/>
        <end position="115"/>
    </location>
</feature>
<reference evidence="3" key="1">
    <citation type="journal article" date="2019" name="Int. J. Syst. Evol. Microbiol.">
        <title>The Global Catalogue of Microorganisms (GCM) 10K type strain sequencing project: providing services to taxonomists for standard genome sequencing and annotation.</title>
        <authorList>
            <consortium name="The Broad Institute Genomics Platform"/>
            <consortium name="The Broad Institute Genome Sequencing Center for Infectious Disease"/>
            <person name="Wu L."/>
            <person name="Ma J."/>
        </authorList>
    </citation>
    <scope>NUCLEOTIDE SEQUENCE [LARGE SCALE GENOMIC DNA]</scope>
    <source>
        <strain evidence="3">CCUG 49339</strain>
    </source>
</reference>
<gene>
    <name evidence="2" type="ORF">ACFSCX_00300</name>
</gene>